<dbReference type="GO" id="GO:0071555">
    <property type="term" value="P:cell wall organization"/>
    <property type="evidence" value="ECO:0007669"/>
    <property type="project" value="UniProtKB-KW"/>
</dbReference>
<feature type="transmembrane region" description="Helical" evidence="14">
    <location>
        <begin position="105"/>
        <end position="123"/>
    </location>
</feature>
<evidence type="ECO:0000313" key="16">
    <source>
        <dbReference type="Proteomes" id="UP000315017"/>
    </source>
</evidence>
<feature type="transmembrane region" description="Helical" evidence="14">
    <location>
        <begin position="77"/>
        <end position="99"/>
    </location>
</feature>
<keyword evidence="5 14" id="KW-1003">Cell membrane</keyword>
<evidence type="ECO:0000256" key="9">
    <source>
        <dbReference type="ARBA" id="ARBA00023136"/>
    </source>
</evidence>
<comment type="catalytic activity">
    <reaction evidence="13 14">
        <text>di-trans,octa-cis-undecaprenyl diphosphate + H2O = di-trans,octa-cis-undecaprenyl phosphate + phosphate + H(+)</text>
        <dbReference type="Rhea" id="RHEA:28094"/>
        <dbReference type="ChEBI" id="CHEBI:15377"/>
        <dbReference type="ChEBI" id="CHEBI:15378"/>
        <dbReference type="ChEBI" id="CHEBI:43474"/>
        <dbReference type="ChEBI" id="CHEBI:58405"/>
        <dbReference type="ChEBI" id="CHEBI:60392"/>
        <dbReference type="EC" id="3.6.1.27"/>
    </reaction>
</comment>
<comment type="function">
    <text evidence="14">Catalyzes the dephosphorylation of undecaprenyl diphosphate (UPP). Confers resistance to bacitracin.</text>
</comment>
<dbReference type="PANTHER" id="PTHR30622:SF4">
    <property type="entry name" value="UNDECAPRENYL-DIPHOSPHATASE"/>
    <property type="match status" value="1"/>
</dbReference>
<comment type="similarity">
    <text evidence="2 14">Belongs to the UppP family.</text>
</comment>
<comment type="subcellular location">
    <subcellularLocation>
        <location evidence="1 14">Cell membrane</location>
        <topology evidence="1 14">Multi-pass membrane protein</topology>
    </subcellularLocation>
</comment>
<dbReference type="Pfam" id="PF02673">
    <property type="entry name" value="BacA"/>
    <property type="match status" value="1"/>
</dbReference>
<dbReference type="GO" id="GO:0008360">
    <property type="term" value="P:regulation of cell shape"/>
    <property type="evidence" value="ECO:0007669"/>
    <property type="project" value="UniProtKB-KW"/>
</dbReference>
<dbReference type="EMBL" id="CP036274">
    <property type="protein sequence ID" value="QDU25778.1"/>
    <property type="molecule type" value="Genomic_DNA"/>
</dbReference>
<feature type="transmembrane region" description="Helical" evidence="14">
    <location>
        <begin position="49"/>
        <end position="65"/>
    </location>
</feature>
<keyword evidence="6 14" id="KW-0812">Transmembrane</keyword>
<dbReference type="RefSeq" id="WP_145085284.1">
    <property type="nucleotide sequence ID" value="NZ_CP036274.1"/>
</dbReference>
<evidence type="ECO:0000256" key="14">
    <source>
        <dbReference type="HAMAP-Rule" id="MF_01006"/>
    </source>
</evidence>
<feature type="transmembrane region" description="Helical" evidence="14">
    <location>
        <begin position="243"/>
        <end position="261"/>
    </location>
</feature>
<evidence type="ECO:0000256" key="8">
    <source>
        <dbReference type="ARBA" id="ARBA00022989"/>
    </source>
</evidence>
<dbReference type="GO" id="GO:0046677">
    <property type="term" value="P:response to antibiotic"/>
    <property type="evidence" value="ECO:0007669"/>
    <property type="project" value="UniProtKB-UniRule"/>
</dbReference>
<dbReference type="AlphaFoldDB" id="A0A517Y6B5"/>
<gene>
    <name evidence="14 15" type="primary">uppP</name>
    <name evidence="15" type="ORF">ETAA8_08490</name>
</gene>
<dbReference type="KEGG" id="aagg:ETAA8_08490"/>
<reference evidence="15 16" key="1">
    <citation type="submission" date="2019-02" db="EMBL/GenBank/DDBJ databases">
        <title>Deep-cultivation of Planctomycetes and their phenomic and genomic characterization uncovers novel biology.</title>
        <authorList>
            <person name="Wiegand S."/>
            <person name="Jogler M."/>
            <person name="Boedeker C."/>
            <person name="Pinto D."/>
            <person name="Vollmers J."/>
            <person name="Rivas-Marin E."/>
            <person name="Kohn T."/>
            <person name="Peeters S.H."/>
            <person name="Heuer A."/>
            <person name="Rast P."/>
            <person name="Oberbeckmann S."/>
            <person name="Bunk B."/>
            <person name="Jeske O."/>
            <person name="Meyerdierks A."/>
            <person name="Storesund J.E."/>
            <person name="Kallscheuer N."/>
            <person name="Luecker S."/>
            <person name="Lage O.M."/>
            <person name="Pohl T."/>
            <person name="Merkel B.J."/>
            <person name="Hornburger P."/>
            <person name="Mueller R.-W."/>
            <person name="Bruemmer F."/>
            <person name="Labrenz M."/>
            <person name="Spormann A.M."/>
            <person name="Op den Camp H."/>
            <person name="Overmann J."/>
            <person name="Amann R."/>
            <person name="Jetten M.S.M."/>
            <person name="Mascher T."/>
            <person name="Medema M.H."/>
            <person name="Devos D.P."/>
            <person name="Kaster A.-K."/>
            <person name="Ovreas L."/>
            <person name="Rohde M."/>
            <person name="Galperin M.Y."/>
            <person name="Jogler C."/>
        </authorList>
    </citation>
    <scope>NUCLEOTIDE SEQUENCE [LARGE SCALE GENOMIC DNA]</scope>
    <source>
        <strain evidence="15 16">ETA_A8</strain>
    </source>
</reference>
<evidence type="ECO:0000256" key="10">
    <source>
        <dbReference type="ARBA" id="ARBA00023251"/>
    </source>
</evidence>
<evidence type="ECO:0000313" key="15">
    <source>
        <dbReference type="EMBL" id="QDU25778.1"/>
    </source>
</evidence>
<dbReference type="GO" id="GO:0009252">
    <property type="term" value="P:peptidoglycan biosynthetic process"/>
    <property type="evidence" value="ECO:0007669"/>
    <property type="project" value="UniProtKB-KW"/>
</dbReference>
<proteinExistence type="inferred from homology"/>
<dbReference type="Proteomes" id="UP000315017">
    <property type="component" value="Chromosome"/>
</dbReference>
<sequence>MSFSLLMLLAVVQGVAEFLPISSSGHLVVLGRWLGGSNGEFPDLNDVNIVLHLGTLGSIIVFYHRQILQLLTSDRRVIGLMFLGTLPAVFVGLPLKLLFDDVLNSPLVAGCLFPLTGFALLWSSRLQPAEGDYRAMTWQDALFIGCCQAVAILPGLSRSGTTIAAGLSRNLNRSSAATFSFLLAIPAILGAGVLEGLSMWKDGKLPETPLGYLLIGALVSFFVGLFSVWLLNRWLQRGRIHLFAWYCIALGIVVVSWQLAIKS</sequence>
<evidence type="ECO:0000256" key="1">
    <source>
        <dbReference type="ARBA" id="ARBA00004651"/>
    </source>
</evidence>
<evidence type="ECO:0000256" key="4">
    <source>
        <dbReference type="ARBA" id="ARBA00021581"/>
    </source>
</evidence>
<dbReference type="HAMAP" id="MF_01006">
    <property type="entry name" value="Undec_diphosphatase"/>
    <property type="match status" value="1"/>
</dbReference>
<keyword evidence="14" id="KW-0573">Peptidoglycan synthesis</keyword>
<keyword evidence="10 14" id="KW-0046">Antibiotic resistance</keyword>
<evidence type="ECO:0000256" key="6">
    <source>
        <dbReference type="ARBA" id="ARBA00022692"/>
    </source>
</evidence>
<evidence type="ECO:0000256" key="5">
    <source>
        <dbReference type="ARBA" id="ARBA00022475"/>
    </source>
</evidence>
<feature type="transmembrane region" description="Helical" evidence="14">
    <location>
        <begin position="176"/>
        <end position="198"/>
    </location>
</feature>
<dbReference type="GO" id="GO:0005886">
    <property type="term" value="C:plasma membrane"/>
    <property type="evidence" value="ECO:0007669"/>
    <property type="project" value="UniProtKB-SubCell"/>
</dbReference>
<organism evidence="15 16">
    <name type="scientific">Anatilimnocola aggregata</name>
    <dbReference type="NCBI Taxonomy" id="2528021"/>
    <lineage>
        <taxon>Bacteria</taxon>
        <taxon>Pseudomonadati</taxon>
        <taxon>Planctomycetota</taxon>
        <taxon>Planctomycetia</taxon>
        <taxon>Pirellulales</taxon>
        <taxon>Pirellulaceae</taxon>
        <taxon>Anatilimnocola</taxon>
    </lineage>
</organism>
<dbReference type="EC" id="3.6.1.27" evidence="3 14"/>
<evidence type="ECO:0000256" key="13">
    <source>
        <dbReference type="ARBA" id="ARBA00047594"/>
    </source>
</evidence>
<keyword evidence="9 14" id="KW-0472">Membrane</keyword>
<feature type="transmembrane region" description="Helical" evidence="14">
    <location>
        <begin position="210"/>
        <end position="231"/>
    </location>
</feature>
<evidence type="ECO:0000256" key="11">
    <source>
        <dbReference type="ARBA" id="ARBA00032707"/>
    </source>
</evidence>
<keyword evidence="7 14" id="KW-0378">Hydrolase</keyword>
<comment type="miscellaneous">
    <text evidence="14">Bacitracin is thought to be involved in the inhibition of peptidoglycan synthesis by sequestering undecaprenyl diphosphate, thereby reducing the pool of lipid carrier available.</text>
</comment>
<evidence type="ECO:0000256" key="12">
    <source>
        <dbReference type="ARBA" id="ARBA00032932"/>
    </source>
</evidence>
<keyword evidence="14" id="KW-0133">Cell shape</keyword>
<evidence type="ECO:0000256" key="7">
    <source>
        <dbReference type="ARBA" id="ARBA00022801"/>
    </source>
</evidence>
<dbReference type="PANTHER" id="PTHR30622">
    <property type="entry name" value="UNDECAPRENYL-DIPHOSPHATASE"/>
    <property type="match status" value="1"/>
</dbReference>
<dbReference type="GO" id="GO:0050380">
    <property type="term" value="F:undecaprenyl-diphosphatase activity"/>
    <property type="evidence" value="ECO:0007669"/>
    <property type="project" value="UniProtKB-UniRule"/>
</dbReference>
<name>A0A517Y6B5_9BACT</name>
<keyword evidence="8 14" id="KW-1133">Transmembrane helix</keyword>
<dbReference type="OrthoDB" id="9808289at2"/>
<evidence type="ECO:0000256" key="2">
    <source>
        <dbReference type="ARBA" id="ARBA00010621"/>
    </source>
</evidence>
<evidence type="ECO:0000256" key="3">
    <source>
        <dbReference type="ARBA" id="ARBA00012374"/>
    </source>
</evidence>
<accession>A0A517Y6B5</accession>
<dbReference type="InterPro" id="IPR003824">
    <property type="entry name" value="UppP"/>
</dbReference>
<keyword evidence="14" id="KW-0961">Cell wall biogenesis/degradation</keyword>
<protein>
    <recommendedName>
        <fullName evidence="4 14">Undecaprenyl-diphosphatase</fullName>
        <ecNumber evidence="3 14">3.6.1.27</ecNumber>
    </recommendedName>
    <alternativeName>
        <fullName evidence="12 14">Bacitracin resistance protein</fullName>
    </alternativeName>
    <alternativeName>
        <fullName evidence="11 14">Undecaprenyl pyrophosphate phosphatase</fullName>
    </alternativeName>
</protein>
<keyword evidence="16" id="KW-1185">Reference proteome</keyword>